<dbReference type="Proteomes" id="UP000033632">
    <property type="component" value="Unassembled WGS sequence"/>
</dbReference>
<dbReference type="PANTHER" id="PTHR11373:SF43">
    <property type="entry name" value="DEOXYGUANOSINETRIPHOSPHATE TRIPHOSPHOHYDROLASE-LIKE PROTEIN"/>
    <property type="match status" value="1"/>
</dbReference>
<dbReference type="InterPro" id="IPR006674">
    <property type="entry name" value="HD_domain"/>
</dbReference>
<dbReference type="Pfam" id="PF01966">
    <property type="entry name" value="HD"/>
    <property type="match status" value="1"/>
</dbReference>
<feature type="region of interest" description="Disordered" evidence="3">
    <location>
        <begin position="1"/>
        <end position="43"/>
    </location>
</feature>
<evidence type="ECO:0000313" key="5">
    <source>
        <dbReference type="EMBL" id="KKB13656.1"/>
    </source>
</evidence>
<dbReference type="NCBIfam" id="NF002326">
    <property type="entry name" value="PRK01286.1-1"/>
    <property type="match status" value="1"/>
</dbReference>
<dbReference type="PROSITE" id="PS51831">
    <property type="entry name" value="HD"/>
    <property type="match status" value="1"/>
</dbReference>
<dbReference type="InterPro" id="IPR006261">
    <property type="entry name" value="dGTPase"/>
</dbReference>
<dbReference type="InterPro" id="IPR023023">
    <property type="entry name" value="dNTPase_2"/>
</dbReference>
<evidence type="ECO:0000256" key="2">
    <source>
        <dbReference type="HAMAP-Rule" id="MF_01212"/>
    </source>
</evidence>
<sequence>MKRGQDLVETGQHAPYASFPTRSRGRVHPTGESPTRSEFQRDRDRIIHSTAFRRLQHKTQVFLHHEGKHFRNRLTHTLEVSQMARSMARSLRLDEDLAEAVALSHDLGHTPFGHAGERVLNELMKEFGGFDHNVQALRVVTRIENRYAEHDGLNLTWETLEGILKHNGPLTDAEGRPVGRYVEEGLRAGLDDISASEDLRIDTYASLEAQVAAIADDIAYNAHDIDDALRAGLLGLGEFAEVPMVGSILAEVTARYPDIPVKRQTHEVQRRLITRAIEDVIKRSAAEIAASGVASSDDVRAAGRALVRFSEPMAEAEKGLKRFLFDRVYRHEDVMRPVRESEAVVAGLFGRYMDGASMPGRWGEAMMAAPDEAGRARIVADFIAGMTDPYALDEYERLFDARPDFR</sequence>
<evidence type="ECO:0000256" key="3">
    <source>
        <dbReference type="SAM" id="MobiDB-lite"/>
    </source>
</evidence>
<accession>A0A0F5FXQ5</accession>
<comment type="similarity">
    <text evidence="2">Belongs to the dGTPase family. Type 2 subfamily.</text>
</comment>
<evidence type="ECO:0000256" key="1">
    <source>
        <dbReference type="ARBA" id="ARBA00022801"/>
    </source>
</evidence>
<dbReference type="EMBL" id="JZEX01000020">
    <property type="protein sequence ID" value="KKB13656.1"/>
    <property type="molecule type" value="Genomic_DNA"/>
</dbReference>
<evidence type="ECO:0000259" key="4">
    <source>
        <dbReference type="PROSITE" id="PS51831"/>
    </source>
</evidence>
<dbReference type="InterPro" id="IPR026875">
    <property type="entry name" value="PHydrolase_assoc_dom"/>
</dbReference>
<dbReference type="AlphaFoldDB" id="A0A0F5FXQ5"/>
<dbReference type="PANTHER" id="PTHR11373">
    <property type="entry name" value="DEOXYNUCLEOSIDE TRIPHOSPHATE TRIPHOSPHOHYDROLASE"/>
    <property type="match status" value="1"/>
</dbReference>
<dbReference type="STRING" id="443610.VE25_00785"/>
<dbReference type="Gene3D" id="1.10.3210.10">
    <property type="entry name" value="Hypothetical protein af1432"/>
    <property type="match status" value="1"/>
</dbReference>
<comment type="caution">
    <text evidence="5">The sequence shown here is derived from an EMBL/GenBank/DDBJ whole genome shotgun (WGS) entry which is preliminary data.</text>
</comment>
<dbReference type="InterPro" id="IPR003607">
    <property type="entry name" value="HD/PDEase_dom"/>
</dbReference>
<evidence type="ECO:0000313" key="6">
    <source>
        <dbReference type="Proteomes" id="UP000033632"/>
    </source>
</evidence>
<gene>
    <name evidence="5" type="ORF">VE25_00785</name>
</gene>
<dbReference type="NCBIfam" id="TIGR01353">
    <property type="entry name" value="dGTP_triPase"/>
    <property type="match status" value="1"/>
</dbReference>
<keyword evidence="6" id="KW-1185">Reference proteome</keyword>
<dbReference type="PATRIC" id="fig|443610.3.peg.2612"/>
<dbReference type="HAMAP" id="MF_01212">
    <property type="entry name" value="dGTPase_type2"/>
    <property type="match status" value="1"/>
</dbReference>
<dbReference type="CDD" id="cd00077">
    <property type="entry name" value="HDc"/>
    <property type="match status" value="1"/>
</dbReference>
<dbReference type="SMART" id="SM00471">
    <property type="entry name" value="HDc"/>
    <property type="match status" value="1"/>
</dbReference>
<feature type="domain" description="HD" evidence="4">
    <location>
        <begin position="73"/>
        <end position="221"/>
    </location>
</feature>
<dbReference type="SUPFAM" id="SSF109604">
    <property type="entry name" value="HD-domain/PDEase-like"/>
    <property type="match status" value="1"/>
</dbReference>
<dbReference type="GO" id="GO:0008832">
    <property type="term" value="F:dGTPase activity"/>
    <property type="evidence" value="ECO:0007669"/>
    <property type="project" value="TreeGrafter"/>
</dbReference>
<dbReference type="Pfam" id="PF13286">
    <property type="entry name" value="HD_assoc"/>
    <property type="match status" value="1"/>
</dbReference>
<dbReference type="InterPro" id="IPR050135">
    <property type="entry name" value="dGTPase-like"/>
</dbReference>
<protein>
    <recommendedName>
        <fullName evidence="2">Deoxyguanosinetriphosphate triphosphohydrolase-like protein</fullName>
    </recommendedName>
</protein>
<dbReference type="OrthoDB" id="9803619at2"/>
<dbReference type="NCBIfam" id="NF002328">
    <property type="entry name" value="PRK01286.1-3"/>
    <property type="match status" value="1"/>
</dbReference>
<dbReference type="GO" id="GO:0006203">
    <property type="term" value="P:dGTP catabolic process"/>
    <property type="evidence" value="ECO:0007669"/>
    <property type="project" value="TreeGrafter"/>
</dbReference>
<proteinExistence type="inferred from homology"/>
<keyword evidence="1 2" id="KW-0378">Hydrolase</keyword>
<name>A0A0F5FXQ5_9HYPH</name>
<reference evidence="5 6" key="1">
    <citation type="submission" date="2015-03" db="EMBL/GenBank/DDBJ databases">
        <authorList>
            <person name="Hassan Y.I."/>
            <person name="Lepp D."/>
            <person name="Li X.-Z."/>
            <person name="Zhou T."/>
        </authorList>
    </citation>
    <scope>NUCLEOTIDE SEQUENCE [LARGE SCALE GENOMIC DNA]</scope>
    <source>
        <strain evidence="5 6">BD-c194</strain>
    </source>
</reference>
<organism evidence="5 6">
    <name type="scientific">Devosia geojensis</name>
    <dbReference type="NCBI Taxonomy" id="443610"/>
    <lineage>
        <taxon>Bacteria</taxon>
        <taxon>Pseudomonadati</taxon>
        <taxon>Pseudomonadota</taxon>
        <taxon>Alphaproteobacteria</taxon>
        <taxon>Hyphomicrobiales</taxon>
        <taxon>Devosiaceae</taxon>
        <taxon>Devosia</taxon>
    </lineage>
</organism>